<keyword evidence="1" id="KW-0472">Membrane</keyword>
<proteinExistence type="predicted"/>
<name>A0A250G022_9FLAO</name>
<dbReference type="EMBL" id="CP022388">
    <property type="protein sequence ID" value="ATA90739.1"/>
    <property type="molecule type" value="Genomic_DNA"/>
</dbReference>
<sequence length="239" mass="27843">MIFTEKYYFCFYVEISTPKMKKKAVLIILFVIPIVVYLFFASGVYNFARLPVLTQLVYFPKDAKSLQGDSVVLNQKITVLGFLGEVSDLDKVGLFNVNEKIGKRFAEFTDFQFVYVFREGNEHRVEHLKNELSRYNNFSKWQFVSLSSDEIFLIFNSLNSPFDVSQQGYSPYVFIVDKEGRLRGRTDDEDFGRLYGYNSVSVADLSNKMVDDVKVILAEYRLALKKYNKSIERKSFIKQ</sequence>
<organism evidence="2 3">
    <name type="scientific">Capnocytophaga canimorsus</name>
    <dbReference type="NCBI Taxonomy" id="28188"/>
    <lineage>
        <taxon>Bacteria</taxon>
        <taxon>Pseudomonadati</taxon>
        <taxon>Bacteroidota</taxon>
        <taxon>Flavobacteriia</taxon>
        <taxon>Flavobacteriales</taxon>
        <taxon>Flavobacteriaceae</taxon>
        <taxon>Capnocytophaga</taxon>
    </lineage>
</organism>
<reference evidence="3" key="1">
    <citation type="submission" date="2017-06" db="EMBL/GenBank/DDBJ databases">
        <title>Capnocytophaga spp. assemblies.</title>
        <authorList>
            <person name="Gulvik C.A."/>
        </authorList>
    </citation>
    <scope>NUCLEOTIDE SEQUENCE [LARGE SCALE GENOMIC DNA]</scope>
    <source>
        <strain evidence="3">H5594</strain>
    </source>
</reference>
<accession>A0A250G022</accession>
<evidence type="ECO:0000256" key="1">
    <source>
        <dbReference type="SAM" id="Phobius"/>
    </source>
</evidence>
<dbReference type="AlphaFoldDB" id="A0A250G022"/>
<dbReference type="Proteomes" id="UP000243136">
    <property type="component" value="Chromosome"/>
</dbReference>
<feature type="transmembrane region" description="Helical" evidence="1">
    <location>
        <begin position="24"/>
        <end position="45"/>
    </location>
</feature>
<gene>
    <name evidence="2" type="ORF">CGC56_00250</name>
</gene>
<keyword evidence="1" id="KW-0812">Transmembrane</keyword>
<evidence type="ECO:0000313" key="2">
    <source>
        <dbReference type="EMBL" id="ATA90739.1"/>
    </source>
</evidence>
<keyword evidence="1" id="KW-1133">Transmembrane helix</keyword>
<protein>
    <recommendedName>
        <fullName evidence="4">Membrane or secreted protein</fullName>
    </recommendedName>
</protein>
<evidence type="ECO:0000313" key="3">
    <source>
        <dbReference type="Proteomes" id="UP000243136"/>
    </source>
</evidence>
<evidence type="ECO:0008006" key="4">
    <source>
        <dbReference type="Google" id="ProtNLM"/>
    </source>
</evidence>